<feature type="domain" description="Dipeptidylpeptidase IV N-terminal" evidence="2">
    <location>
        <begin position="250"/>
        <end position="541"/>
    </location>
</feature>
<dbReference type="Proteomes" id="UP000306196">
    <property type="component" value="Unassembled WGS sequence"/>
</dbReference>
<dbReference type="InterPro" id="IPR050278">
    <property type="entry name" value="Serine_Prot_S9B/DPPIV"/>
</dbReference>
<dbReference type="PANTHER" id="PTHR11731:SF118">
    <property type="entry name" value="BLR1971 PROTEIN"/>
    <property type="match status" value="1"/>
</dbReference>
<dbReference type="Gene3D" id="3.40.50.1820">
    <property type="entry name" value="alpha/beta hydrolase"/>
    <property type="match status" value="1"/>
</dbReference>
<sequence>MRTLLWVGVMMWGMPLGAEVDLRDHGKGKRVEALKKAAMRAVLGDEVRCFWSSEGGPLVCRLDTSMDGHEFFTVGLINGRKGLAFDHDLLARLLATATGKTVEAKKLPLEQVDLGREGRRLQFLALGRAWVFDVQSGELAVDETPPKPLILQAPKQGAKGKHRDGPATLLRVRNEMSEVIKLWWLKRDGGKVSYGEVEAGSERVLQTFGGHRWLMTDDAGEELAVVRAPDFRGLAKITGKVTEPQERRENVSPDGQWRASIRENNLVIEPVQGGEVIFLSRDGAAEDRYQGPFKWSPDSKHLVAFRAKPVKLRQIHLVESSPKDQLQPKLRTVDYAKAGDEISQPKPRLFEIEGRGEIKVGDGWFDNPWSISELAWTADSSAFSFVYNQRGHQVMRLLSVDSTSGKVRLIHEEASRTFIDYSQKFFLKHLANTREMIWASERDGFNHLYLIDEAAGGIKTQITRGEWNVREVLEVDEEGRRLLLKIVGMKGQDPYHEHLARVNFDGSDWVALTDGDGTQRVEFSPDKKRLVATWSRVDQPPVTELRDAQTGDRIAEIARADDAALRQLGLGRVERFVAAGRDGKTPIYGAIIKPSNFDPAKKYPVVEEIYAGPHGHFVPKAHHAWSGMQEMAENGFVVVKIDGMGTNWRSKAFHDLAWKNLADSGFPDRKAWIKAAAGERPWMDLERVGIYGGSAGGQSTVAALLHHGDFYKVGVADCGCHDNRMDKIWWNEAWMGWPVDEAYERSSNVVHASKLRGELMLIVGELDSNVDPASTLQLAGALQKGGKDFEMVTVINTGHGAAETAFGKMKRANFLMRHLLGNGR</sequence>
<comment type="caution">
    <text evidence="3">The sequence shown here is derived from an EMBL/GenBank/DDBJ whole genome shotgun (WGS) entry which is preliminary data.</text>
</comment>
<reference evidence="3 4" key="1">
    <citation type="submission" date="2019-05" db="EMBL/GenBank/DDBJ databases">
        <title>Verrucobacter flavum gen. nov., sp. nov. a new member of the family Verrucomicrobiaceae.</title>
        <authorList>
            <person name="Szuroczki S."/>
            <person name="Abbaszade G."/>
            <person name="Szabo A."/>
            <person name="Felfoldi T."/>
            <person name="Schumann P."/>
            <person name="Boka K."/>
            <person name="Keki Z."/>
            <person name="Toumi M."/>
            <person name="Toth E."/>
        </authorList>
    </citation>
    <scope>NUCLEOTIDE SEQUENCE [LARGE SCALE GENOMIC DNA]</scope>
    <source>
        <strain evidence="3 4">MG-N-17</strain>
    </source>
</reference>
<proteinExistence type="predicted"/>
<organism evidence="3 4">
    <name type="scientific">Phragmitibacter flavus</name>
    <dbReference type="NCBI Taxonomy" id="2576071"/>
    <lineage>
        <taxon>Bacteria</taxon>
        <taxon>Pseudomonadati</taxon>
        <taxon>Verrucomicrobiota</taxon>
        <taxon>Verrucomicrobiia</taxon>
        <taxon>Verrucomicrobiales</taxon>
        <taxon>Verrucomicrobiaceae</taxon>
        <taxon>Phragmitibacter</taxon>
    </lineage>
</organism>
<dbReference type="EMBL" id="VAUV01000013">
    <property type="protein sequence ID" value="TLD69499.1"/>
    <property type="molecule type" value="Genomic_DNA"/>
</dbReference>
<dbReference type="GO" id="GO:0008236">
    <property type="term" value="F:serine-type peptidase activity"/>
    <property type="evidence" value="ECO:0007669"/>
    <property type="project" value="InterPro"/>
</dbReference>
<evidence type="ECO:0000259" key="2">
    <source>
        <dbReference type="Pfam" id="PF00930"/>
    </source>
</evidence>
<dbReference type="InterPro" id="IPR001375">
    <property type="entry name" value="Peptidase_S9_cat"/>
</dbReference>
<dbReference type="GO" id="GO:0006508">
    <property type="term" value="P:proteolysis"/>
    <property type="evidence" value="ECO:0007669"/>
    <property type="project" value="InterPro"/>
</dbReference>
<dbReference type="AlphaFoldDB" id="A0A5R8KD29"/>
<accession>A0A5R8KD29</accession>
<dbReference type="Gene3D" id="2.140.10.30">
    <property type="entry name" value="Dipeptidylpeptidase IV, N-terminal domain"/>
    <property type="match status" value="1"/>
</dbReference>
<evidence type="ECO:0000313" key="3">
    <source>
        <dbReference type="EMBL" id="TLD69499.1"/>
    </source>
</evidence>
<dbReference type="Pfam" id="PF00930">
    <property type="entry name" value="DPPIV_N"/>
    <property type="match status" value="1"/>
</dbReference>
<evidence type="ECO:0000313" key="4">
    <source>
        <dbReference type="Proteomes" id="UP000306196"/>
    </source>
</evidence>
<dbReference type="Pfam" id="PF00326">
    <property type="entry name" value="Peptidase_S9"/>
    <property type="match status" value="1"/>
</dbReference>
<dbReference type="OrthoDB" id="9812921at2"/>
<dbReference type="InterPro" id="IPR002469">
    <property type="entry name" value="Peptidase_S9B_N"/>
</dbReference>
<feature type="domain" description="Peptidase S9 prolyl oligopeptidase catalytic" evidence="1">
    <location>
        <begin position="628"/>
        <end position="813"/>
    </location>
</feature>
<dbReference type="InterPro" id="IPR029058">
    <property type="entry name" value="AB_hydrolase_fold"/>
</dbReference>
<dbReference type="SUPFAM" id="SSF53474">
    <property type="entry name" value="alpha/beta-Hydrolases"/>
    <property type="match status" value="1"/>
</dbReference>
<protein>
    <submittedName>
        <fullName evidence="3">S9 family peptidase</fullName>
    </submittedName>
</protein>
<dbReference type="SUPFAM" id="SSF82171">
    <property type="entry name" value="DPP6 N-terminal domain-like"/>
    <property type="match status" value="1"/>
</dbReference>
<evidence type="ECO:0000259" key="1">
    <source>
        <dbReference type="Pfam" id="PF00326"/>
    </source>
</evidence>
<dbReference type="PANTHER" id="PTHR11731">
    <property type="entry name" value="PROTEASE FAMILY S9B,C DIPEPTIDYL-PEPTIDASE IV-RELATED"/>
    <property type="match status" value="1"/>
</dbReference>
<dbReference type="InterPro" id="IPR036208">
    <property type="entry name" value="VHL_sf"/>
</dbReference>
<name>A0A5R8KD29_9BACT</name>
<keyword evidence="4" id="KW-1185">Reference proteome</keyword>
<dbReference type="SUPFAM" id="SSF49468">
    <property type="entry name" value="VHL"/>
    <property type="match status" value="1"/>
</dbReference>
<gene>
    <name evidence="3" type="ORF">FEM03_17840</name>
</gene>